<dbReference type="Proteomes" id="UP000176186">
    <property type="component" value="Unassembled WGS sequence"/>
</dbReference>
<evidence type="ECO:0000313" key="1">
    <source>
        <dbReference type="EMBL" id="OGG34755.1"/>
    </source>
</evidence>
<accession>A0A1F6BCU9</accession>
<evidence type="ECO:0008006" key="3">
    <source>
        <dbReference type="Google" id="ProtNLM"/>
    </source>
</evidence>
<proteinExistence type="predicted"/>
<dbReference type="STRING" id="1798401.A2363_03300"/>
<evidence type="ECO:0000313" key="2">
    <source>
        <dbReference type="Proteomes" id="UP000176186"/>
    </source>
</evidence>
<comment type="caution">
    <text evidence="1">The sequence shown here is derived from an EMBL/GenBank/DDBJ whole genome shotgun (WGS) entry which is preliminary data.</text>
</comment>
<protein>
    <recommendedName>
        <fullName evidence="3">Cell division protein FtsL</fullName>
    </recommendedName>
</protein>
<reference evidence="1 2" key="1">
    <citation type="journal article" date="2016" name="Nat. Commun.">
        <title>Thousands of microbial genomes shed light on interconnected biogeochemical processes in an aquifer system.</title>
        <authorList>
            <person name="Anantharaman K."/>
            <person name="Brown C.T."/>
            <person name="Hug L.A."/>
            <person name="Sharon I."/>
            <person name="Castelle C.J."/>
            <person name="Probst A.J."/>
            <person name="Thomas B.C."/>
            <person name="Singh A."/>
            <person name="Wilkins M.J."/>
            <person name="Karaoz U."/>
            <person name="Brodie E.L."/>
            <person name="Williams K.H."/>
            <person name="Hubbard S.S."/>
            <person name="Banfield J.F."/>
        </authorList>
    </citation>
    <scope>NUCLEOTIDE SEQUENCE [LARGE SCALE GENOMIC DNA]</scope>
</reference>
<organism evidence="1 2">
    <name type="scientific">Candidatus Gottesmanbacteria bacterium RIFOXYB1_FULL_47_11</name>
    <dbReference type="NCBI Taxonomy" id="1798401"/>
    <lineage>
        <taxon>Bacteria</taxon>
        <taxon>Candidatus Gottesmaniibacteriota</taxon>
    </lineage>
</organism>
<dbReference type="Pfam" id="PF04977">
    <property type="entry name" value="DivIC"/>
    <property type="match status" value="1"/>
</dbReference>
<name>A0A1F6BCU9_9BACT</name>
<dbReference type="InterPro" id="IPR007060">
    <property type="entry name" value="FtsL/DivIC"/>
</dbReference>
<dbReference type="AlphaFoldDB" id="A0A1F6BCU9"/>
<sequence length="122" mass="13894">MDGHTRFTFFRTRLFRAVFLLICLIIAVGVIRSVVVVTQKRGIVEERRAVLVREQAKRAGLEAALREATSTAFIERAARDKLGLVKERESVVILDKSNLIGGTQGQPPADIPSWKQWWRLFF</sequence>
<gene>
    <name evidence="1" type="ORF">A2363_03300</name>
</gene>
<dbReference type="EMBL" id="MFKE01000023">
    <property type="protein sequence ID" value="OGG34755.1"/>
    <property type="molecule type" value="Genomic_DNA"/>
</dbReference>